<accession>A0A371BDB1</accession>
<evidence type="ECO:0000259" key="5">
    <source>
        <dbReference type="PROSITE" id="PS50893"/>
    </source>
</evidence>
<dbReference type="CDD" id="cd03217">
    <property type="entry name" value="ABC_FeS_Assembly"/>
    <property type="match status" value="1"/>
</dbReference>
<dbReference type="OrthoDB" id="9806149at2"/>
<dbReference type="InterPro" id="IPR027417">
    <property type="entry name" value="P-loop_NTPase"/>
</dbReference>
<dbReference type="Proteomes" id="UP000263993">
    <property type="component" value="Unassembled WGS sequence"/>
</dbReference>
<dbReference type="SMART" id="SM00382">
    <property type="entry name" value="AAA"/>
    <property type="match status" value="1"/>
</dbReference>
<name>A0A371BDB1_9BRAD</name>
<dbReference type="PROSITE" id="PS50893">
    <property type="entry name" value="ABC_TRANSPORTER_2"/>
    <property type="match status" value="1"/>
</dbReference>
<evidence type="ECO:0000313" key="7">
    <source>
        <dbReference type="Proteomes" id="UP000263993"/>
    </source>
</evidence>
<dbReference type="InterPro" id="IPR017871">
    <property type="entry name" value="ABC_transporter-like_CS"/>
</dbReference>
<dbReference type="Pfam" id="PF00005">
    <property type="entry name" value="ABC_tran"/>
    <property type="match status" value="1"/>
</dbReference>
<dbReference type="PANTHER" id="PTHR43204">
    <property type="entry name" value="ABC TRANSPORTER I FAMILY MEMBER 6, CHLOROPLASTIC"/>
    <property type="match status" value="1"/>
</dbReference>
<dbReference type="SUPFAM" id="SSF52540">
    <property type="entry name" value="P-loop containing nucleoside triphosphate hydrolases"/>
    <property type="match status" value="1"/>
</dbReference>
<keyword evidence="2" id="KW-0547">Nucleotide-binding</keyword>
<dbReference type="PANTHER" id="PTHR43204:SF1">
    <property type="entry name" value="ABC TRANSPORTER I FAMILY MEMBER 6, CHLOROPLASTIC"/>
    <property type="match status" value="1"/>
</dbReference>
<reference evidence="7" key="1">
    <citation type="submission" date="2018-08" db="EMBL/GenBank/DDBJ databases">
        <authorList>
            <person name="Kim S.-J."/>
            <person name="Jung G.-Y."/>
        </authorList>
    </citation>
    <scope>NUCLEOTIDE SEQUENCE [LARGE SCALE GENOMIC DNA]</scope>
    <source>
        <strain evidence="7">GY_H</strain>
    </source>
</reference>
<dbReference type="InterPro" id="IPR003593">
    <property type="entry name" value="AAA+_ATPase"/>
</dbReference>
<comment type="caution">
    <text evidence="6">The sequence shown here is derived from an EMBL/GenBank/DDBJ whole genome shotgun (WGS) entry which is preliminary data.</text>
</comment>
<sequence>MSLLEIKNLHVEIENEGKKILNGLNLTIEKGQVAAIMGPNGSGKSTLAYVLAGRPGYAVTEGDVLLNGESILEMEPNERAAKGVFLAFQYPVEVPGVATMTFLRTALNAQRKLRGENEVSTPEFIKMVRDTSDKLGISPDMLRRGVNVGFSGGEKKRAEILQMAILQPSLAVLDETDSGLDIDALKTVSEGVNRLRSPERSMIVITHYQRLLDYIVPDVVHVMAKGRVVRSGGKDLALELEAKGYAQYTDEAA</sequence>
<evidence type="ECO:0000256" key="4">
    <source>
        <dbReference type="ARBA" id="ARBA00024722"/>
    </source>
</evidence>
<evidence type="ECO:0000256" key="1">
    <source>
        <dbReference type="ARBA" id="ARBA00006216"/>
    </source>
</evidence>
<dbReference type="EMBL" id="QRGO01000001">
    <property type="protein sequence ID" value="RDV05574.1"/>
    <property type="molecule type" value="Genomic_DNA"/>
</dbReference>
<protein>
    <submittedName>
        <fullName evidence="6">Fe-S cluster assembly ATPase SufC</fullName>
    </submittedName>
</protein>
<dbReference type="Gene3D" id="3.40.50.300">
    <property type="entry name" value="P-loop containing nucleotide triphosphate hydrolases"/>
    <property type="match status" value="1"/>
</dbReference>
<keyword evidence="3" id="KW-0067">ATP-binding</keyword>
<dbReference type="GO" id="GO:0016887">
    <property type="term" value="F:ATP hydrolysis activity"/>
    <property type="evidence" value="ECO:0007669"/>
    <property type="project" value="InterPro"/>
</dbReference>
<dbReference type="InterPro" id="IPR003439">
    <property type="entry name" value="ABC_transporter-like_ATP-bd"/>
</dbReference>
<dbReference type="RefSeq" id="WP_115517598.1">
    <property type="nucleotide sequence ID" value="NZ_QRGO01000001.1"/>
</dbReference>
<comment type="function">
    <text evidence="4">Involved in beta-(1--&gt;2)glucan export. Transmembrane domains (TMD) form a pore in the inner membrane and the ATP-binding domain (NBD) is responsible for energy generation.</text>
</comment>
<comment type="similarity">
    <text evidence="1">Belongs to the ABC transporter superfamily. Ycf16 family.</text>
</comment>
<feature type="domain" description="ABC transporter" evidence="5">
    <location>
        <begin position="4"/>
        <end position="250"/>
    </location>
</feature>
<dbReference type="InterPro" id="IPR010230">
    <property type="entry name" value="FeS-cluster_ATPase_SufC"/>
</dbReference>
<gene>
    <name evidence="6" type="primary">sufC</name>
    <name evidence="6" type="ORF">DXH78_13925</name>
</gene>
<keyword evidence="7" id="KW-1185">Reference proteome</keyword>
<evidence type="ECO:0000256" key="2">
    <source>
        <dbReference type="ARBA" id="ARBA00022741"/>
    </source>
</evidence>
<dbReference type="AlphaFoldDB" id="A0A371BDB1"/>
<dbReference type="GO" id="GO:0005524">
    <property type="term" value="F:ATP binding"/>
    <property type="evidence" value="ECO:0007669"/>
    <property type="project" value="UniProtKB-KW"/>
</dbReference>
<evidence type="ECO:0000313" key="6">
    <source>
        <dbReference type="EMBL" id="RDV05574.1"/>
    </source>
</evidence>
<organism evidence="6 7">
    <name type="scientific">Undibacter mobilis</name>
    <dbReference type="NCBI Taxonomy" id="2292256"/>
    <lineage>
        <taxon>Bacteria</taxon>
        <taxon>Pseudomonadati</taxon>
        <taxon>Pseudomonadota</taxon>
        <taxon>Alphaproteobacteria</taxon>
        <taxon>Hyphomicrobiales</taxon>
        <taxon>Nitrobacteraceae</taxon>
        <taxon>Undibacter</taxon>
    </lineage>
</organism>
<dbReference type="PROSITE" id="PS00211">
    <property type="entry name" value="ABC_TRANSPORTER_1"/>
    <property type="match status" value="1"/>
</dbReference>
<evidence type="ECO:0000256" key="3">
    <source>
        <dbReference type="ARBA" id="ARBA00022840"/>
    </source>
</evidence>
<proteinExistence type="inferred from homology"/>
<dbReference type="NCBIfam" id="TIGR01978">
    <property type="entry name" value="sufC"/>
    <property type="match status" value="1"/>
</dbReference>